<keyword evidence="1" id="KW-0732">Signal</keyword>
<keyword evidence="3" id="KW-1185">Reference proteome</keyword>
<dbReference type="RefSeq" id="WP_073275903.1">
    <property type="nucleotide sequence ID" value="NZ_FQVA01000003.1"/>
</dbReference>
<sequence length="162" mass="17003">MKGLLALGASAALLAAAATYAGVVHEEEDCCKDEIDIELLLEIECECDIVVTGGLSYNLAPTQNAQRLNSLIEVDCNVPGEPEVTVTSTNAGFLVGQDFGEMIPYGVTIQNTALLNTQLVVPAVIANWNNNPHAVGVTLQADPNGFSADMYSDIIVVEAVAP</sequence>
<reference evidence="3" key="1">
    <citation type="submission" date="2016-11" db="EMBL/GenBank/DDBJ databases">
        <authorList>
            <person name="Varghese N."/>
            <person name="Submissions S."/>
        </authorList>
    </citation>
    <scope>NUCLEOTIDE SEQUENCE [LARGE SCALE GENOMIC DNA]</scope>
    <source>
        <strain evidence="3">CGMCC 1.7063</strain>
    </source>
</reference>
<evidence type="ECO:0000313" key="3">
    <source>
        <dbReference type="Proteomes" id="UP000184170"/>
    </source>
</evidence>
<name>A0A1M5ECN2_9GAMM</name>
<dbReference type="AlphaFoldDB" id="A0A1M5ECN2"/>
<dbReference type="EMBL" id="FQVA01000003">
    <property type="protein sequence ID" value="SHF76920.1"/>
    <property type="molecule type" value="Genomic_DNA"/>
</dbReference>
<dbReference type="Proteomes" id="UP000184170">
    <property type="component" value="Unassembled WGS sequence"/>
</dbReference>
<gene>
    <name evidence="2" type="ORF">SAMN04487965_2657</name>
</gene>
<dbReference type="STRING" id="494016.SAMN04487965_2657"/>
<feature type="signal peptide" evidence="1">
    <location>
        <begin position="1"/>
        <end position="21"/>
    </location>
</feature>
<feature type="chain" id="PRO_5012138162" description="Spore coat protein U domain-containing protein" evidence="1">
    <location>
        <begin position="22"/>
        <end position="162"/>
    </location>
</feature>
<accession>A0A1M5ECN2</accession>
<evidence type="ECO:0008006" key="4">
    <source>
        <dbReference type="Google" id="ProtNLM"/>
    </source>
</evidence>
<protein>
    <recommendedName>
        <fullName evidence="4">Spore coat protein U domain-containing protein</fullName>
    </recommendedName>
</protein>
<evidence type="ECO:0000256" key="1">
    <source>
        <dbReference type="SAM" id="SignalP"/>
    </source>
</evidence>
<organism evidence="2 3">
    <name type="scientific">Microbulbifer donghaiensis</name>
    <dbReference type="NCBI Taxonomy" id="494016"/>
    <lineage>
        <taxon>Bacteria</taxon>
        <taxon>Pseudomonadati</taxon>
        <taxon>Pseudomonadota</taxon>
        <taxon>Gammaproteobacteria</taxon>
        <taxon>Cellvibrionales</taxon>
        <taxon>Microbulbiferaceae</taxon>
        <taxon>Microbulbifer</taxon>
    </lineage>
</organism>
<evidence type="ECO:0000313" key="2">
    <source>
        <dbReference type="EMBL" id="SHF76920.1"/>
    </source>
</evidence>
<proteinExistence type="predicted"/>